<keyword evidence="4 7" id="KW-0812">Transmembrane</keyword>
<keyword evidence="11" id="KW-1185">Reference proteome</keyword>
<evidence type="ECO:0000313" key="11">
    <source>
        <dbReference type="Proteomes" id="UP001225034"/>
    </source>
</evidence>
<dbReference type="Pfam" id="PF20730">
    <property type="entry name" value="YetF_N"/>
    <property type="match status" value="1"/>
</dbReference>
<dbReference type="Gene3D" id="3.30.240.20">
    <property type="entry name" value="bsu07140 like domains"/>
    <property type="match status" value="2"/>
</dbReference>
<feature type="transmembrane region" description="Helical" evidence="7">
    <location>
        <begin position="60"/>
        <end position="80"/>
    </location>
</feature>
<accession>A0ABT9YDB9</accession>
<evidence type="ECO:0000256" key="4">
    <source>
        <dbReference type="ARBA" id="ARBA00022692"/>
    </source>
</evidence>
<evidence type="ECO:0000259" key="9">
    <source>
        <dbReference type="Pfam" id="PF20730"/>
    </source>
</evidence>
<evidence type="ECO:0000256" key="5">
    <source>
        <dbReference type="ARBA" id="ARBA00022989"/>
    </source>
</evidence>
<evidence type="ECO:0000256" key="3">
    <source>
        <dbReference type="ARBA" id="ARBA00022475"/>
    </source>
</evidence>
<evidence type="ECO:0000256" key="7">
    <source>
        <dbReference type="SAM" id="Phobius"/>
    </source>
</evidence>
<dbReference type="Pfam" id="PF04239">
    <property type="entry name" value="DUF421"/>
    <property type="match status" value="1"/>
</dbReference>
<reference evidence="10 11" key="1">
    <citation type="submission" date="2023-07" db="EMBL/GenBank/DDBJ databases">
        <title>Genomic Encyclopedia of Type Strains, Phase IV (KMG-IV): sequencing the most valuable type-strain genomes for metagenomic binning, comparative biology and taxonomic classification.</title>
        <authorList>
            <person name="Goeker M."/>
        </authorList>
    </citation>
    <scope>NUCLEOTIDE SEQUENCE [LARGE SCALE GENOMIC DNA]</scope>
    <source>
        <strain evidence="10 11">DSM 19154</strain>
    </source>
</reference>
<evidence type="ECO:0000256" key="2">
    <source>
        <dbReference type="ARBA" id="ARBA00006448"/>
    </source>
</evidence>
<dbReference type="InterPro" id="IPR007353">
    <property type="entry name" value="DUF421"/>
</dbReference>
<dbReference type="InterPro" id="IPR048454">
    <property type="entry name" value="YetF_N"/>
</dbReference>
<dbReference type="Proteomes" id="UP001225034">
    <property type="component" value="Unassembled WGS sequence"/>
</dbReference>
<feature type="domain" description="YetF-like N-terminal transmembrane" evidence="9">
    <location>
        <begin position="6"/>
        <end position="80"/>
    </location>
</feature>
<dbReference type="EMBL" id="JAUSUA010000001">
    <property type="protein sequence ID" value="MDQ0205851.1"/>
    <property type="molecule type" value="Genomic_DNA"/>
</dbReference>
<evidence type="ECO:0000313" key="10">
    <source>
        <dbReference type="EMBL" id="MDQ0205851.1"/>
    </source>
</evidence>
<feature type="domain" description="YetF C-terminal" evidence="8">
    <location>
        <begin position="82"/>
        <end position="215"/>
    </location>
</feature>
<dbReference type="PANTHER" id="PTHR34582">
    <property type="entry name" value="UPF0702 TRANSMEMBRANE PROTEIN YCAP"/>
    <property type="match status" value="1"/>
</dbReference>
<keyword evidence="3" id="KW-1003">Cell membrane</keyword>
<dbReference type="InterPro" id="IPR023090">
    <property type="entry name" value="UPF0702_alpha/beta_dom_sf"/>
</dbReference>
<sequence>MNSTYGSLAIELIVGFFALLLLTKILGKNQLSQLSPFDFVSALVVGELVGNAIYDADVGLMRVLVAISIWGTLIYLIELLTQKIRRSRSLLEGSPSIIIYKGQVNFEELKKNKLDLNQLQHLIRDKGTFSLKEIEHGILETDGKITIIKKHAYDTPTNQELNVKPSARPLPLLLILDGEISSNNIQLANLTNKWLYDEITRQGIPDPKNILYAEWIDGEALHIQTYSMSVESK</sequence>
<feature type="transmembrane region" description="Helical" evidence="7">
    <location>
        <begin position="6"/>
        <end position="27"/>
    </location>
</feature>
<proteinExistence type="inferred from homology"/>
<name>A0ABT9YDB9_9BACI</name>
<keyword evidence="6 7" id="KW-0472">Membrane</keyword>
<protein>
    <submittedName>
        <fullName evidence="10">Uncharacterized membrane protein YcaP (DUF421 family)</fullName>
    </submittedName>
</protein>
<dbReference type="PANTHER" id="PTHR34582:SF5">
    <property type="entry name" value="UPF0702 TRANSMEMBRANE PROTEIN YETF"/>
    <property type="match status" value="1"/>
</dbReference>
<comment type="similarity">
    <text evidence="2">Belongs to the UPF0702 family.</text>
</comment>
<comment type="caution">
    <text evidence="10">The sequence shown here is derived from an EMBL/GenBank/DDBJ whole genome shotgun (WGS) entry which is preliminary data.</text>
</comment>
<keyword evidence="5 7" id="KW-1133">Transmembrane helix</keyword>
<organism evidence="10 11">
    <name type="scientific">Alkalicoccobacillus murimartini</name>
    <dbReference type="NCBI Taxonomy" id="171685"/>
    <lineage>
        <taxon>Bacteria</taxon>
        <taxon>Bacillati</taxon>
        <taxon>Bacillota</taxon>
        <taxon>Bacilli</taxon>
        <taxon>Bacillales</taxon>
        <taxon>Bacillaceae</taxon>
        <taxon>Alkalicoccobacillus</taxon>
    </lineage>
</organism>
<dbReference type="RefSeq" id="WP_306979821.1">
    <property type="nucleotide sequence ID" value="NZ_JAUSUA010000001.1"/>
</dbReference>
<evidence type="ECO:0000259" key="8">
    <source>
        <dbReference type="Pfam" id="PF04239"/>
    </source>
</evidence>
<evidence type="ECO:0000256" key="1">
    <source>
        <dbReference type="ARBA" id="ARBA00004651"/>
    </source>
</evidence>
<gene>
    <name evidence="10" type="ORF">J2S05_000625</name>
</gene>
<comment type="subcellular location">
    <subcellularLocation>
        <location evidence="1">Cell membrane</location>
        <topology evidence="1">Multi-pass membrane protein</topology>
    </subcellularLocation>
</comment>
<evidence type="ECO:0000256" key="6">
    <source>
        <dbReference type="ARBA" id="ARBA00023136"/>
    </source>
</evidence>